<keyword evidence="6" id="KW-0843">Virulence</keyword>
<dbReference type="SUPFAM" id="SSF48264">
    <property type="entry name" value="Cytochrome P450"/>
    <property type="match status" value="1"/>
</dbReference>
<reference evidence="9 10" key="1">
    <citation type="submission" date="2017-12" db="EMBL/GenBank/DDBJ databases">
        <title>Comparative genomics of Botrytis spp.</title>
        <authorList>
            <person name="Valero-Jimenez C.A."/>
            <person name="Tapia P."/>
            <person name="Veloso J."/>
            <person name="Silva-Moreno E."/>
            <person name="Staats M."/>
            <person name="Valdes J.H."/>
            <person name="Van Kan J.A.L."/>
        </authorList>
    </citation>
    <scope>NUCLEOTIDE SEQUENCE [LARGE SCALE GENOMIC DNA]</scope>
    <source>
        <strain evidence="9 10">MUCL435</strain>
    </source>
</reference>
<proteinExistence type="inferred from homology"/>
<evidence type="ECO:0000313" key="10">
    <source>
        <dbReference type="Proteomes" id="UP000308671"/>
    </source>
</evidence>
<protein>
    <recommendedName>
        <fullName evidence="11">Cytochrome P450</fullName>
    </recommendedName>
</protein>
<keyword evidence="5 7" id="KW-0408">Iron</keyword>
<comment type="caution">
    <text evidence="9">The sequence shown here is derived from an EMBL/GenBank/DDBJ whole genome shotgun (WGS) entry which is preliminary data.</text>
</comment>
<dbReference type="GO" id="GO:0008395">
    <property type="term" value="F:steroid hydroxylase activity"/>
    <property type="evidence" value="ECO:0007669"/>
    <property type="project" value="TreeGrafter"/>
</dbReference>
<gene>
    <name evidence="9" type="ORF">BGAL_0004g00610</name>
</gene>
<comment type="similarity">
    <text evidence="2">Belongs to the cytochrome P450 family.</text>
</comment>
<keyword evidence="4 7" id="KW-0479">Metal-binding</keyword>
<keyword evidence="3 7" id="KW-0349">Heme</keyword>
<dbReference type="AlphaFoldDB" id="A0A4S8RCB6"/>
<dbReference type="PANTHER" id="PTHR24304:SF2">
    <property type="entry name" value="24-HYDROXYCHOLESTEROL 7-ALPHA-HYDROXYLASE"/>
    <property type="match status" value="1"/>
</dbReference>
<evidence type="ECO:0000256" key="5">
    <source>
        <dbReference type="ARBA" id="ARBA00023004"/>
    </source>
</evidence>
<dbReference type="InterPro" id="IPR050529">
    <property type="entry name" value="CYP450_sterol_14alpha_dmase"/>
</dbReference>
<dbReference type="InterPro" id="IPR036396">
    <property type="entry name" value="Cyt_P450_sf"/>
</dbReference>
<evidence type="ECO:0000256" key="2">
    <source>
        <dbReference type="ARBA" id="ARBA00010617"/>
    </source>
</evidence>
<feature type="compositionally biased region" description="Basic and acidic residues" evidence="8">
    <location>
        <begin position="387"/>
        <end position="403"/>
    </location>
</feature>
<evidence type="ECO:0000256" key="4">
    <source>
        <dbReference type="ARBA" id="ARBA00022723"/>
    </source>
</evidence>
<dbReference type="Proteomes" id="UP000308671">
    <property type="component" value="Unassembled WGS sequence"/>
</dbReference>
<evidence type="ECO:0000256" key="8">
    <source>
        <dbReference type="SAM" id="MobiDB-lite"/>
    </source>
</evidence>
<dbReference type="PANTHER" id="PTHR24304">
    <property type="entry name" value="CYTOCHROME P450 FAMILY 7"/>
    <property type="match status" value="1"/>
</dbReference>
<sequence>MWIPIIVSIVLVVIIFWHNNRTKPPLAPGTNPLIGHLQVFLTEPMKSMVLQRMLDVSKKAISIASQDDSGVSSKAIPNSLITPDKRFNYLERKATHDFGRPSSHTAFVQQFEKNLYQWVSESEITEEWVEFADLYIFVRDIVFQTTTDAFFGPHLLSQNPNLAGDLWSFDESIPFLLSGFPKIFNRQAVKVRARCIQAFRKWRLFALGGQEQACFLPEWNEKSGLKCMGLRNQVFKQFEEWDDNSCAASDFAVLFGLNSNIVRATFWFLLETMQSEDLSGGANKEVSKAINTAEHLSSFDSKKIINSPLLQSIYAETLRMYVSVLMLRKTRQESKLGPWTVPSNIDVAVCNYTEHMNEKLWNPESARESHPASTFWGRRFLKYPELKGPGKDHHEKENSEKLSETNQSEPAPVFSTQGLSCQWFPYGSGERMCPGRHFAKHQILLPFAVLSTSFDIELQVADGWKPKPDLKHFGYGVMPPDSQTPFRIRRRR</sequence>
<comment type="cofactor">
    <cofactor evidence="1 7">
        <name>heme</name>
        <dbReference type="ChEBI" id="CHEBI:30413"/>
    </cofactor>
</comment>
<evidence type="ECO:0000313" key="9">
    <source>
        <dbReference type="EMBL" id="THV55738.1"/>
    </source>
</evidence>
<dbReference type="InterPro" id="IPR002403">
    <property type="entry name" value="Cyt_P450_E_grp-IV"/>
</dbReference>
<evidence type="ECO:0000256" key="6">
    <source>
        <dbReference type="ARBA" id="ARBA00023026"/>
    </source>
</evidence>
<dbReference type="GO" id="GO:0005506">
    <property type="term" value="F:iron ion binding"/>
    <property type="evidence" value="ECO:0007669"/>
    <property type="project" value="InterPro"/>
</dbReference>
<dbReference type="PRINTS" id="PR00465">
    <property type="entry name" value="EP450IV"/>
</dbReference>
<evidence type="ECO:0000256" key="3">
    <source>
        <dbReference type="ARBA" id="ARBA00022617"/>
    </source>
</evidence>
<feature type="binding site" description="axial binding residue" evidence="7">
    <location>
        <position position="433"/>
    </location>
    <ligand>
        <name>heme</name>
        <dbReference type="ChEBI" id="CHEBI:30413"/>
    </ligand>
    <ligandPart>
        <name>Fe</name>
        <dbReference type="ChEBI" id="CHEBI:18248"/>
    </ligandPart>
</feature>
<evidence type="ECO:0008006" key="11">
    <source>
        <dbReference type="Google" id="ProtNLM"/>
    </source>
</evidence>
<keyword evidence="10" id="KW-1185">Reference proteome</keyword>
<dbReference type="EMBL" id="PQXL01000004">
    <property type="protein sequence ID" value="THV55738.1"/>
    <property type="molecule type" value="Genomic_DNA"/>
</dbReference>
<dbReference type="Pfam" id="PF00067">
    <property type="entry name" value="p450"/>
    <property type="match status" value="1"/>
</dbReference>
<feature type="region of interest" description="Disordered" evidence="8">
    <location>
        <begin position="387"/>
        <end position="414"/>
    </location>
</feature>
<dbReference type="GO" id="GO:0016705">
    <property type="term" value="F:oxidoreductase activity, acting on paired donors, with incorporation or reduction of molecular oxygen"/>
    <property type="evidence" value="ECO:0007669"/>
    <property type="project" value="InterPro"/>
</dbReference>
<name>A0A4S8RCB6_9HELO</name>
<dbReference type="InterPro" id="IPR001128">
    <property type="entry name" value="Cyt_P450"/>
</dbReference>
<evidence type="ECO:0000256" key="1">
    <source>
        <dbReference type="ARBA" id="ARBA00001971"/>
    </source>
</evidence>
<dbReference type="GO" id="GO:0020037">
    <property type="term" value="F:heme binding"/>
    <property type="evidence" value="ECO:0007669"/>
    <property type="project" value="InterPro"/>
</dbReference>
<organism evidence="9 10">
    <name type="scientific">Botrytis galanthina</name>
    <dbReference type="NCBI Taxonomy" id="278940"/>
    <lineage>
        <taxon>Eukaryota</taxon>
        <taxon>Fungi</taxon>
        <taxon>Dikarya</taxon>
        <taxon>Ascomycota</taxon>
        <taxon>Pezizomycotina</taxon>
        <taxon>Leotiomycetes</taxon>
        <taxon>Helotiales</taxon>
        <taxon>Sclerotiniaceae</taxon>
        <taxon>Botrytis</taxon>
    </lineage>
</organism>
<evidence type="ECO:0000256" key="7">
    <source>
        <dbReference type="PIRSR" id="PIRSR602403-1"/>
    </source>
</evidence>
<dbReference type="OrthoDB" id="3366823at2759"/>
<dbReference type="Gene3D" id="1.10.630.10">
    <property type="entry name" value="Cytochrome P450"/>
    <property type="match status" value="1"/>
</dbReference>
<accession>A0A4S8RCB6</accession>
<feature type="compositionally biased region" description="Polar residues" evidence="8">
    <location>
        <begin position="404"/>
        <end position="414"/>
    </location>
</feature>